<evidence type="ECO:0000313" key="6">
    <source>
        <dbReference type="Proteomes" id="UP000012015"/>
    </source>
</evidence>
<keyword evidence="6" id="KW-1185">Reference proteome</keyword>
<dbReference type="InterPro" id="IPR007760">
    <property type="entry name" value="Mn_catalase"/>
</dbReference>
<organism evidence="5 6">
    <name type="scientific">Paeniglutamicibacter gangotriensis Lz1y</name>
    <dbReference type="NCBI Taxonomy" id="1276920"/>
    <lineage>
        <taxon>Bacteria</taxon>
        <taxon>Bacillati</taxon>
        <taxon>Actinomycetota</taxon>
        <taxon>Actinomycetes</taxon>
        <taxon>Micrococcales</taxon>
        <taxon>Micrococcaceae</taxon>
        <taxon>Paeniglutamicibacter</taxon>
    </lineage>
</organism>
<protein>
    <submittedName>
        <fullName evidence="5">Manganese catalase</fullName>
        <ecNumber evidence="5">1.11.1.6</ecNumber>
    </submittedName>
</protein>
<comment type="similarity">
    <text evidence="1">Belongs to the manganese catalase family.</text>
</comment>
<dbReference type="Gene3D" id="1.20.1260.10">
    <property type="match status" value="1"/>
</dbReference>
<evidence type="ECO:0000313" key="5">
    <source>
        <dbReference type="EMBL" id="EMQ96666.1"/>
    </source>
</evidence>
<evidence type="ECO:0000256" key="3">
    <source>
        <dbReference type="PIRSR" id="PIRSR607760-2"/>
    </source>
</evidence>
<keyword evidence="2" id="KW-0464">Manganese</keyword>
<dbReference type="SUPFAM" id="SSF47240">
    <property type="entry name" value="Ferritin-like"/>
    <property type="match status" value="1"/>
</dbReference>
<keyword evidence="3" id="KW-0106">Calcium</keyword>
<name>M7MNQ6_9MICC</name>
<keyword evidence="5" id="KW-0560">Oxidoreductase</keyword>
<dbReference type="STRING" id="1276920.ADIAG_03992"/>
<feature type="region of interest" description="Disordered" evidence="4">
    <location>
        <begin position="125"/>
        <end position="146"/>
    </location>
</feature>
<keyword evidence="5" id="KW-0575">Peroxidase</keyword>
<dbReference type="Pfam" id="PF05067">
    <property type="entry name" value="Mn_catalase"/>
    <property type="match status" value="1"/>
</dbReference>
<sequence>MYSHTQLLINEISVDEPDPAAVLQEGLGGQSGGLRTMMQYLFQSTNFRGDAAAKPYKDLLQGIGTEEISAVELVDTSNIHDDLVAAQGLDAGRCGRKPVAGQLRLHQRKPGPGFAMQHDARIHRQAPEVTHHRGDGQQETRSRTSS</sequence>
<proteinExistence type="inferred from homology"/>
<evidence type="ECO:0000256" key="2">
    <source>
        <dbReference type="PIRSR" id="PIRSR607760-1"/>
    </source>
</evidence>
<dbReference type="EC" id="1.11.1.6" evidence="5"/>
<dbReference type="InterPro" id="IPR009078">
    <property type="entry name" value="Ferritin-like_SF"/>
</dbReference>
<dbReference type="AlphaFoldDB" id="M7MNQ6"/>
<comment type="caution">
    <text evidence="5">The sequence shown here is derived from an EMBL/GenBank/DDBJ whole genome shotgun (WGS) entry which is preliminary data.</text>
</comment>
<evidence type="ECO:0000256" key="4">
    <source>
        <dbReference type="SAM" id="MobiDB-lite"/>
    </source>
</evidence>
<reference evidence="5 6" key="1">
    <citation type="journal article" date="2013" name="Genome Announc.">
        <title>Draft Genome Sequence of Arthrobacter gangotriensis Strain Lz1yT, Isolated from a Penguin Rookery Soil Sample Collected in Antarctica, near the Indian Station Dakshin Gangotri.</title>
        <authorList>
            <person name="Shivaji S."/>
            <person name="Ara S."/>
            <person name="Bandi S."/>
            <person name="Singh A."/>
            <person name="Kumar Pinnaka A."/>
        </authorList>
    </citation>
    <scope>NUCLEOTIDE SEQUENCE [LARGE SCALE GENOMIC DNA]</scope>
    <source>
        <strain evidence="5 6">Lz1y</strain>
    </source>
</reference>
<dbReference type="Proteomes" id="UP000012015">
    <property type="component" value="Unassembled WGS sequence"/>
</dbReference>
<comment type="cofactor">
    <cofactor evidence="3">
        <name>Ca(2+)</name>
        <dbReference type="ChEBI" id="CHEBI:29108"/>
    </cofactor>
    <text evidence="3">Binds 1 Ca(2+) ion per subunit.</text>
</comment>
<dbReference type="GO" id="GO:0004096">
    <property type="term" value="F:catalase activity"/>
    <property type="evidence" value="ECO:0007669"/>
    <property type="project" value="UniProtKB-EC"/>
</dbReference>
<feature type="binding site" evidence="3">
    <location>
        <position position="58"/>
    </location>
    <ligand>
        <name>Ca(2+)</name>
        <dbReference type="ChEBI" id="CHEBI:29108"/>
    </ligand>
</feature>
<keyword evidence="2" id="KW-0479">Metal-binding</keyword>
<feature type="binding site" evidence="2">
    <location>
        <position position="67"/>
    </location>
    <ligand>
        <name>Mn(2+)</name>
        <dbReference type="ChEBI" id="CHEBI:29035"/>
        <label>1</label>
    </ligand>
</feature>
<dbReference type="EMBL" id="AOCK01000015">
    <property type="protein sequence ID" value="EMQ96666.1"/>
    <property type="molecule type" value="Genomic_DNA"/>
</dbReference>
<dbReference type="PATRIC" id="fig|1276920.7.peg.3983"/>
<dbReference type="InterPro" id="IPR012347">
    <property type="entry name" value="Ferritin-like"/>
</dbReference>
<comment type="cofactor">
    <cofactor evidence="2">
        <name>Mn(2+)</name>
        <dbReference type="ChEBI" id="CHEBI:29035"/>
    </cofactor>
    <text evidence="2">Binds 2 manganese ions per subunit.</text>
</comment>
<evidence type="ECO:0000256" key="1">
    <source>
        <dbReference type="ARBA" id="ARBA00007644"/>
    </source>
</evidence>
<dbReference type="eggNOG" id="COG3546">
    <property type="taxonomic scope" value="Bacteria"/>
</dbReference>
<dbReference type="GO" id="GO:0046872">
    <property type="term" value="F:metal ion binding"/>
    <property type="evidence" value="ECO:0007669"/>
    <property type="project" value="UniProtKB-KW"/>
</dbReference>
<gene>
    <name evidence="5" type="ORF">ADIAG_03992</name>
</gene>
<accession>M7MNQ6</accession>